<feature type="region of interest" description="Disordered" evidence="1">
    <location>
        <begin position="107"/>
        <end position="143"/>
    </location>
</feature>
<feature type="compositionally biased region" description="Polar residues" evidence="1">
    <location>
        <begin position="107"/>
        <end position="133"/>
    </location>
</feature>
<evidence type="ECO:0000256" key="1">
    <source>
        <dbReference type="SAM" id="MobiDB-lite"/>
    </source>
</evidence>
<protein>
    <submittedName>
        <fullName evidence="2">Uncharacterized protein</fullName>
    </submittedName>
</protein>
<feature type="compositionally biased region" description="Basic and acidic residues" evidence="1">
    <location>
        <begin position="175"/>
        <end position="188"/>
    </location>
</feature>
<dbReference type="Proteomes" id="UP001372338">
    <property type="component" value="Unassembled WGS sequence"/>
</dbReference>
<gene>
    <name evidence="2" type="ORF">RIF29_37925</name>
</gene>
<dbReference type="AlphaFoldDB" id="A0AAN9HRU8"/>
<feature type="compositionally biased region" description="Basic and acidic residues" evidence="1">
    <location>
        <begin position="9"/>
        <end position="27"/>
    </location>
</feature>
<dbReference type="EMBL" id="JAYWIO010000008">
    <property type="protein sequence ID" value="KAK7243138.1"/>
    <property type="molecule type" value="Genomic_DNA"/>
</dbReference>
<proteinExistence type="predicted"/>
<feature type="region of interest" description="Disordered" evidence="1">
    <location>
        <begin position="925"/>
        <end position="959"/>
    </location>
</feature>
<sequence length="972" mass="107888">MGNNNTAAVKEDNTSEAEKKTLLKDTSELANDISQDVDAGDVKEENRPIRASIAKDVMEKAAEASNDAKNEPDKDTWQEDNHGKIQMISTGDSKDIEENVTLFAPKNTTIMHSLEGDTQASDESMENETNATSESEHVQEKRVPLASDCSAIEHGKVTLQDDTYADDVKEHIHMIPTAEEKDVQEKATRLTSNDTASMVENDSLEGDSNAGDVNMENQIHPAAEAEDEDVHEKPAGLASEYYSISSLETDSLKEDAHADDVNGDPTAEGTDDQEIASELGFNDQTKERQENKHDADVVIPLAFDDPLNLRDSFGGTEHHITEAIRPKKFTNAGPIEVDDENHESLSSYSSEGIEEFENKTESSLRMTANNHHLDDDSSIKQDNEETTVLTLNAVDVSKDSELQESTIVHSDHDELVHVLFDQSHQGSESLIKDNFIDTNSHVEQINGVLEKEMESQEKMLCAEESASTDRNELESGFIQTSGITSYSPSVGNNSNGNILTELNYITEDSLISLPESSFVMDNPLKSDHEEKVLCEGSTMESYNSNLDHCKEETLEEFEAGNGMVNAYVATIESSGDYNGESNTILDSDVSWIANTDQVEETKVTENGKFDACVNNCEASDETNFVFVSEQKHSVVSEAEFVCLIAGSNVVDCRNENEDNYKFKMEETNEKLEASYANVETSEGTEMSEQYNSDLVTINQEKSFTLQQNSCSSLHIYDCHQGYVKHEKSFTANSMLDSDWKQTNDTIDSSKLTVPSLYLVDDEAFERELEIYPRHIEATSLKGKELTTSTATVSSEVLCSNNSMFDSGGYEPRDSVTRLSTESEYIDPNISSKMQKSPSFNLNLRTEARTTEESDQATLLYQDKLANERMSNQASLTVDAEYGQCMLQNEEMPVEEKIVTMERSSSEKFKAPFLGLFKEEEAHLLVKQQTQDSHSGTKKDLKGVSSTPPKGKEMRKPRSSFFSSCMCCATVAN</sequence>
<evidence type="ECO:0000313" key="3">
    <source>
        <dbReference type="Proteomes" id="UP001372338"/>
    </source>
</evidence>
<feature type="region of interest" description="Disordered" evidence="1">
    <location>
        <begin position="1"/>
        <end position="82"/>
    </location>
</feature>
<organism evidence="2 3">
    <name type="scientific">Crotalaria pallida</name>
    <name type="common">Smooth rattlebox</name>
    <name type="synonym">Crotalaria striata</name>
    <dbReference type="NCBI Taxonomy" id="3830"/>
    <lineage>
        <taxon>Eukaryota</taxon>
        <taxon>Viridiplantae</taxon>
        <taxon>Streptophyta</taxon>
        <taxon>Embryophyta</taxon>
        <taxon>Tracheophyta</taxon>
        <taxon>Spermatophyta</taxon>
        <taxon>Magnoliopsida</taxon>
        <taxon>eudicotyledons</taxon>
        <taxon>Gunneridae</taxon>
        <taxon>Pentapetalae</taxon>
        <taxon>rosids</taxon>
        <taxon>fabids</taxon>
        <taxon>Fabales</taxon>
        <taxon>Fabaceae</taxon>
        <taxon>Papilionoideae</taxon>
        <taxon>50 kb inversion clade</taxon>
        <taxon>genistoids sensu lato</taxon>
        <taxon>core genistoids</taxon>
        <taxon>Crotalarieae</taxon>
        <taxon>Crotalaria</taxon>
    </lineage>
</organism>
<evidence type="ECO:0000313" key="2">
    <source>
        <dbReference type="EMBL" id="KAK7243138.1"/>
    </source>
</evidence>
<reference evidence="2 3" key="1">
    <citation type="submission" date="2024-01" db="EMBL/GenBank/DDBJ databases">
        <title>The genomes of 5 underutilized Papilionoideae crops provide insights into root nodulation and disease resistanc.</title>
        <authorList>
            <person name="Yuan L."/>
        </authorList>
    </citation>
    <scope>NUCLEOTIDE SEQUENCE [LARGE SCALE GENOMIC DNA]</scope>
    <source>
        <strain evidence="2">ZHUSHIDOU_FW_LH</strain>
        <tissue evidence="2">Leaf</tissue>
    </source>
</reference>
<feature type="compositionally biased region" description="Polar residues" evidence="1">
    <location>
        <begin position="189"/>
        <end position="200"/>
    </location>
</feature>
<keyword evidence="3" id="KW-1185">Reference proteome</keyword>
<comment type="caution">
    <text evidence="2">The sequence shown here is derived from an EMBL/GenBank/DDBJ whole genome shotgun (WGS) entry which is preliminary data.</text>
</comment>
<feature type="region of interest" description="Disordered" evidence="1">
    <location>
        <begin position="256"/>
        <end position="275"/>
    </location>
</feature>
<feature type="compositionally biased region" description="Basic and acidic residues" evidence="1">
    <location>
        <begin position="56"/>
        <end position="82"/>
    </location>
</feature>
<feature type="region of interest" description="Disordered" evidence="1">
    <location>
        <begin position="175"/>
        <end position="214"/>
    </location>
</feature>
<accession>A0AAN9HRU8</accession>
<feature type="compositionally biased region" description="Basic and acidic residues" evidence="1">
    <location>
        <begin position="134"/>
        <end position="143"/>
    </location>
</feature>
<name>A0AAN9HRU8_CROPI</name>